<dbReference type="SUPFAM" id="SSF47384">
    <property type="entry name" value="Homodimeric domain of signal transducing histidine kinase"/>
    <property type="match status" value="1"/>
</dbReference>
<dbReference type="PROSITE" id="PS50109">
    <property type="entry name" value="HIS_KIN"/>
    <property type="match status" value="1"/>
</dbReference>
<dbReference type="InterPro" id="IPR003661">
    <property type="entry name" value="HisK_dim/P_dom"/>
</dbReference>
<evidence type="ECO:0000256" key="1">
    <source>
        <dbReference type="ARBA" id="ARBA00000085"/>
    </source>
</evidence>
<dbReference type="CDD" id="cd00082">
    <property type="entry name" value="HisKA"/>
    <property type="match status" value="1"/>
</dbReference>
<dbReference type="EMBL" id="SJPN01000005">
    <property type="protein sequence ID" value="TWU00830.1"/>
    <property type="molecule type" value="Genomic_DNA"/>
</dbReference>
<dbReference type="SMART" id="SM00387">
    <property type="entry name" value="HATPase_c"/>
    <property type="match status" value="1"/>
</dbReference>
<evidence type="ECO:0000256" key="3">
    <source>
        <dbReference type="ARBA" id="ARBA00022553"/>
    </source>
</evidence>
<dbReference type="PRINTS" id="PR00344">
    <property type="entry name" value="BCTRLSENSOR"/>
</dbReference>
<dbReference type="SMART" id="SM00388">
    <property type="entry name" value="HisKA"/>
    <property type="match status" value="1"/>
</dbReference>
<name>A0A5C6AME5_9BACT</name>
<keyword evidence="3" id="KW-0597">Phosphoprotein</keyword>
<gene>
    <name evidence="5" type="primary">zraS_5</name>
    <name evidence="5" type="ORF">Pla52n_41990</name>
</gene>
<evidence type="ECO:0000259" key="4">
    <source>
        <dbReference type="PROSITE" id="PS50109"/>
    </source>
</evidence>
<dbReference type="OrthoDB" id="239518at2"/>
<dbReference type="InterPro" id="IPR005467">
    <property type="entry name" value="His_kinase_dom"/>
</dbReference>
<dbReference type="InterPro" id="IPR036890">
    <property type="entry name" value="HATPase_C_sf"/>
</dbReference>
<dbReference type="Pfam" id="PF00512">
    <property type="entry name" value="HisKA"/>
    <property type="match status" value="1"/>
</dbReference>
<dbReference type="Proteomes" id="UP000320176">
    <property type="component" value="Unassembled WGS sequence"/>
</dbReference>
<reference evidence="5 6" key="1">
    <citation type="submission" date="2019-02" db="EMBL/GenBank/DDBJ databases">
        <title>Deep-cultivation of Planctomycetes and their phenomic and genomic characterization uncovers novel biology.</title>
        <authorList>
            <person name="Wiegand S."/>
            <person name="Jogler M."/>
            <person name="Boedeker C."/>
            <person name="Pinto D."/>
            <person name="Vollmers J."/>
            <person name="Rivas-Marin E."/>
            <person name="Kohn T."/>
            <person name="Peeters S.H."/>
            <person name="Heuer A."/>
            <person name="Rast P."/>
            <person name="Oberbeckmann S."/>
            <person name="Bunk B."/>
            <person name="Jeske O."/>
            <person name="Meyerdierks A."/>
            <person name="Storesund J.E."/>
            <person name="Kallscheuer N."/>
            <person name="Luecker S."/>
            <person name="Lage O.M."/>
            <person name="Pohl T."/>
            <person name="Merkel B.J."/>
            <person name="Hornburger P."/>
            <person name="Mueller R.-W."/>
            <person name="Bruemmer F."/>
            <person name="Labrenz M."/>
            <person name="Spormann A.M."/>
            <person name="Op Den Camp H."/>
            <person name="Overmann J."/>
            <person name="Amann R."/>
            <person name="Jetten M.S.M."/>
            <person name="Mascher T."/>
            <person name="Medema M.H."/>
            <person name="Devos D.P."/>
            <person name="Kaster A.-K."/>
            <person name="Ovreas L."/>
            <person name="Rohde M."/>
            <person name="Galperin M.Y."/>
            <person name="Jogler C."/>
        </authorList>
    </citation>
    <scope>NUCLEOTIDE SEQUENCE [LARGE SCALE GENOMIC DNA]</scope>
    <source>
        <strain evidence="5 6">Pla52n</strain>
    </source>
</reference>
<dbReference type="Gene3D" id="3.30.565.10">
    <property type="entry name" value="Histidine kinase-like ATPase, C-terminal domain"/>
    <property type="match status" value="1"/>
</dbReference>
<evidence type="ECO:0000313" key="6">
    <source>
        <dbReference type="Proteomes" id="UP000320176"/>
    </source>
</evidence>
<accession>A0A5C6AME5</accession>
<feature type="domain" description="Histidine kinase" evidence="4">
    <location>
        <begin position="200"/>
        <end position="407"/>
    </location>
</feature>
<comment type="caution">
    <text evidence="5">The sequence shown here is derived from an EMBL/GenBank/DDBJ whole genome shotgun (WGS) entry which is preliminary data.</text>
</comment>
<dbReference type="AlphaFoldDB" id="A0A5C6AME5"/>
<keyword evidence="6" id="KW-1185">Reference proteome</keyword>
<dbReference type="SUPFAM" id="SSF55874">
    <property type="entry name" value="ATPase domain of HSP90 chaperone/DNA topoisomerase II/histidine kinase"/>
    <property type="match status" value="1"/>
</dbReference>
<dbReference type="InterPro" id="IPR004358">
    <property type="entry name" value="Sig_transdc_His_kin-like_C"/>
</dbReference>
<keyword evidence="5" id="KW-0808">Transferase</keyword>
<evidence type="ECO:0000313" key="5">
    <source>
        <dbReference type="EMBL" id="TWU00830.1"/>
    </source>
</evidence>
<dbReference type="InterPro" id="IPR036097">
    <property type="entry name" value="HisK_dim/P_sf"/>
</dbReference>
<organism evidence="5 6">
    <name type="scientific">Stieleria varia</name>
    <dbReference type="NCBI Taxonomy" id="2528005"/>
    <lineage>
        <taxon>Bacteria</taxon>
        <taxon>Pseudomonadati</taxon>
        <taxon>Planctomycetota</taxon>
        <taxon>Planctomycetia</taxon>
        <taxon>Pirellulales</taxon>
        <taxon>Pirellulaceae</taxon>
        <taxon>Stieleria</taxon>
    </lineage>
</organism>
<dbReference type="InterPro" id="IPR003594">
    <property type="entry name" value="HATPase_dom"/>
</dbReference>
<dbReference type="EC" id="2.7.13.3" evidence="2"/>
<protein>
    <recommendedName>
        <fullName evidence="2">histidine kinase</fullName>
        <ecNumber evidence="2">2.7.13.3</ecNumber>
    </recommendedName>
</protein>
<dbReference type="Pfam" id="PF02518">
    <property type="entry name" value="HATPase_c"/>
    <property type="match status" value="1"/>
</dbReference>
<dbReference type="PANTHER" id="PTHR43547:SF2">
    <property type="entry name" value="HYBRID SIGNAL TRANSDUCTION HISTIDINE KINASE C"/>
    <property type="match status" value="1"/>
</dbReference>
<comment type="catalytic activity">
    <reaction evidence="1">
        <text>ATP + protein L-histidine = ADP + protein N-phospho-L-histidine.</text>
        <dbReference type="EC" id="2.7.13.3"/>
    </reaction>
</comment>
<sequence length="408" mass="45459">MGLYPCLRHGENRWWLPLGEDAHTVIGRLLLAPPQVPSHVRSAVIELLQSDPTFFLYAALQFSSDTAGLEDLADWWIENARGRFASGDAFLGAPDIVVEHKQRWRKLHAHYAAIAHNDWMRDAPLWLEVLGPPVPLSWHQHWPEIEFDAEVMEAEASPLDSGIFLQQLARQTQRAESLQAAFDERLHRAKLGSLKQLAYGLSHEINNPLANISTRAQQLQREESDPQRHAVLQRIVDQVYRAHEMIADLMFYANPPMVNPVRLDLVPLVADVLPAMQSAAEVQRIRIEFQQVVGSAWVSGDRSMIGEAVRGLVRNAAEAIGQRGTIIVSVEQEGERFQIRVADSGPGLSARDREHAFDPYYSGREAGRGLGLGLCRVYRVARLHQGDVALTTGPTGCVATLTLPIAKS</sequence>
<dbReference type="GO" id="GO:0000155">
    <property type="term" value="F:phosphorelay sensor kinase activity"/>
    <property type="evidence" value="ECO:0007669"/>
    <property type="project" value="InterPro"/>
</dbReference>
<dbReference type="Gene3D" id="1.10.287.130">
    <property type="match status" value="1"/>
</dbReference>
<proteinExistence type="predicted"/>
<dbReference type="RefSeq" id="WP_146521385.1">
    <property type="nucleotide sequence ID" value="NZ_CP151726.1"/>
</dbReference>
<dbReference type="PANTHER" id="PTHR43547">
    <property type="entry name" value="TWO-COMPONENT HISTIDINE KINASE"/>
    <property type="match status" value="1"/>
</dbReference>
<evidence type="ECO:0000256" key="2">
    <source>
        <dbReference type="ARBA" id="ARBA00012438"/>
    </source>
</evidence>